<evidence type="ECO:0008006" key="4">
    <source>
        <dbReference type="Google" id="ProtNLM"/>
    </source>
</evidence>
<proteinExistence type="predicted"/>
<gene>
    <name evidence="2" type="ORF">PFISCL1PPCAC_11984</name>
</gene>
<sequence length="106" mass="11244">LPTCPFSHFFMSRLLVTSLFILFAVFAAVEGQWGRELGNSMGMMDMGMGGFGMGGGPYESPAFRRPAPAQAKSKGLNLGGMGAMYGPGMGMMGKKRGCNRAIHRGC</sequence>
<name>A0AAV5VPU6_9BILA</name>
<accession>A0AAV5VPU6</accession>
<comment type="caution">
    <text evidence="2">The sequence shown here is derived from an EMBL/GenBank/DDBJ whole genome shotgun (WGS) entry which is preliminary data.</text>
</comment>
<evidence type="ECO:0000256" key="1">
    <source>
        <dbReference type="SAM" id="SignalP"/>
    </source>
</evidence>
<feature type="signal peptide" evidence="1">
    <location>
        <begin position="1"/>
        <end position="31"/>
    </location>
</feature>
<evidence type="ECO:0000313" key="2">
    <source>
        <dbReference type="EMBL" id="GMT20687.1"/>
    </source>
</evidence>
<reference evidence="2" key="1">
    <citation type="submission" date="2023-10" db="EMBL/GenBank/DDBJ databases">
        <title>Genome assembly of Pristionchus species.</title>
        <authorList>
            <person name="Yoshida K."/>
            <person name="Sommer R.J."/>
        </authorList>
    </citation>
    <scope>NUCLEOTIDE SEQUENCE</scope>
    <source>
        <strain evidence="2">RS5133</strain>
    </source>
</reference>
<dbReference type="AlphaFoldDB" id="A0AAV5VPU6"/>
<organism evidence="2 3">
    <name type="scientific">Pristionchus fissidentatus</name>
    <dbReference type="NCBI Taxonomy" id="1538716"/>
    <lineage>
        <taxon>Eukaryota</taxon>
        <taxon>Metazoa</taxon>
        <taxon>Ecdysozoa</taxon>
        <taxon>Nematoda</taxon>
        <taxon>Chromadorea</taxon>
        <taxon>Rhabditida</taxon>
        <taxon>Rhabditina</taxon>
        <taxon>Diplogasteromorpha</taxon>
        <taxon>Diplogasteroidea</taxon>
        <taxon>Neodiplogasteridae</taxon>
        <taxon>Pristionchus</taxon>
    </lineage>
</organism>
<feature type="chain" id="PRO_5043854111" description="Glycine-rich protein" evidence="1">
    <location>
        <begin position="32"/>
        <end position="106"/>
    </location>
</feature>
<feature type="non-terminal residue" evidence="2">
    <location>
        <position position="1"/>
    </location>
</feature>
<evidence type="ECO:0000313" key="3">
    <source>
        <dbReference type="Proteomes" id="UP001432322"/>
    </source>
</evidence>
<keyword evidence="1" id="KW-0732">Signal</keyword>
<keyword evidence="3" id="KW-1185">Reference proteome</keyword>
<dbReference type="EMBL" id="BTSY01000003">
    <property type="protein sequence ID" value="GMT20687.1"/>
    <property type="molecule type" value="Genomic_DNA"/>
</dbReference>
<protein>
    <recommendedName>
        <fullName evidence="4">Glycine-rich protein</fullName>
    </recommendedName>
</protein>
<dbReference type="Proteomes" id="UP001432322">
    <property type="component" value="Unassembled WGS sequence"/>
</dbReference>